<reference evidence="2" key="1">
    <citation type="journal article" date="2020" name="Stud. Mycol.">
        <title>101 Dothideomycetes genomes: a test case for predicting lifestyles and emergence of pathogens.</title>
        <authorList>
            <person name="Haridas S."/>
            <person name="Albert R."/>
            <person name="Binder M."/>
            <person name="Bloem J."/>
            <person name="Labutti K."/>
            <person name="Salamov A."/>
            <person name="Andreopoulos B."/>
            <person name="Baker S."/>
            <person name="Barry K."/>
            <person name="Bills G."/>
            <person name="Bluhm B."/>
            <person name="Cannon C."/>
            <person name="Castanera R."/>
            <person name="Culley D."/>
            <person name="Daum C."/>
            <person name="Ezra D."/>
            <person name="Gonzalez J."/>
            <person name="Henrissat B."/>
            <person name="Kuo A."/>
            <person name="Liang C."/>
            <person name="Lipzen A."/>
            <person name="Lutzoni F."/>
            <person name="Magnuson J."/>
            <person name="Mondo S."/>
            <person name="Nolan M."/>
            <person name="Ohm R."/>
            <person name="Pangilinan J."/>
            <person name="Park H.-J."/>
            <person name="Ramirez L."/>
            <person name="Alfaro M."/>
            <person name="Sun H."/>
            <person name="Tritt A."/>
            <person name="Yoshinaga Y."/>
            <person name="Zwiers L.-H."/>
            <person name="Turgeon B."/>
            <person name="Goodwin S."/>
            <person name="Spatafora J."/>
            <person name="Crous P."/>
            <person name="Grigoriev I."/>
        </authorList>
    </citation>
    <scope>NUCLEOTIDE SEQUENCE</scope>
    <source>
        <strain evidence="2">CBS 113818</strain>
    </source>
</reference>
<dbReference type="PROSITE" id="PS50088">
    <property type="entry name" value="ANK_REPEAT"/>
    <property type="match status" value="2"/>
</dbReference>
<proteinExistence type="predicted"/>
<feature type="non-terminal residue" evidence="2">
    <location>
        <position position="53"/>
    </location>
</feature>
<evidence type="ECO:0000313" key="3">
    <source>
        <dbReference type="Proteomes" id="UP000799424"/>
    </source>
</evidence>
<sequence length="53" mass="5787">DGWTPLFLAADSGHLEVVKLLLEKGADFTVPTNDGWTPLHVASYKGHLDVIKL</sequence>
<evidence type="ECO:0000256" key="1">
    <source>
        <dbReference type="PROSITE-ProRule" id="PRU00023"/>
    </source>
</evidence>
<dbReference type="InterPro" id="IPR002110">
    <property type="entry name" value="Ankyrin_rpt"/>
</dbReference>
<dbReference type="PROSITE" id="PS50297">
    <property type="entry name" value="ANK_REP_REGION"/>
    <property type="match status" value="2"/>
</dbReference>
<dbReference type="InterPro" id="IPR039323">
    <property type="entry name" value="ANKRD_45/46/60"/>
</dbReference>
<feature type="repeat" description="ANK" evidence="1">
    <location>
        <begin position="1"/>
        <end position="33"/>
    </location>
</feature>
<keyword evidence="3" id="KW-1185">Reference proteome</keyword>
<dbReference type="SMART" id="SM00248">
    <property type="entry name" value="ANK"/>
    <property type="match status" value="1"/>
</dbReference>
<accession>A0A6A6ZBL3</accession>
<feature type="repeat" description="ANK" evidence="1">
    <location>
        <begin position="34"/>
        <end position="53"/>
    </location>
</feature>
<dbReference type="Gene3D" id="1.25.40.20">
    <property type="entry name" value="Ankyrin repeat-containing domain"/>
    <property type="match status" value="1"/>
</dbReference>
<dbReference type="PANTHER" id="PTHR22677">
    <property type="entry name" value="ANKYRIN REPEAT DOMAIN-CONTAINING PROTEIN 60"/>
    <property type="match status" value="1"/>
</dbReference>
<protein>
    <submittedName>
        <fullName evidence="2">Ankyrin</fullName>
    </submittedName>
</protein>
<organism evidence="2 3">
    <name type="scientific">Ophiobolus disseminans</name>
    <dbReference type="NCBI Taxonomy" id="1469910"/>
    <lineage>
        <taxon>Eukaryota</taxon>
        <taxon>Fungi</taxon>
        <taxon>Dikarya</taxon>
        <taxon>Ascomycota</taxon>
        <taxon>Pezizomycotina</taxon>
        <taxon>Dothideomycetes</taxon>
        <taxon>Pleosporomycetidae</taxon>
        <taxon>Pleosporales</taxon>
        <taxon>Pleosporineae</taxon>
        <taxon>Phaeosphaeriaceae</taxon>
        <taxon>Ophiobolus</taxon>
    </lineage>
</organism>
<dbReference type="SUPFAM" id="SSF48403">
    <property type="entry name" value="Ankyrin repeat"/>
    <property type="match status" value="1"/>
</dbReference>
<dbReference type="Proteomes" id="UP000799424">
    <property type="component" value="Unassembled WGS sequence"/>
</dbReference>
<dbReference type="EMBL" id="MU006261">
    <property type="protein sequence ID" value="KAF2818089.1"/>
    <property type="molecule type" value="Genomic_DNA"/>
</dbReference>
<name>A0A6A6ZBL3_9PLEO</name>
<dbReference type="PANTHER" id="PTHR22677:SF4">
    <property type="entry name" value="USHER SYNDROME TYPE-1G PROTEIN-LIKE PROTEIN"/>
    <property type="match status" value="1"/>
</dbReference>
<gene>
    <name evidence="2" type="ORF">CC86DRAFT_242109</name>
</gene>
<dbReference type="Pfam" id="PF12796">
    <property type="entry name" value="Ank_2"/>
    <property type="match status" value="1"/>
</dbReference>
<evidence type="ECO:0000313" key="2">
    <source>
        <dbReference type="EMBL" id="KAF2818089.1"/>
    </source>
</evidence>
<dbReference type="InterPro" id="IPR036770">
    <property type="entry name" value="Ankyrin_rpt-contain_sf"/>
</dbReference>
<dbReference type="AlphaFoldDB" id="A0A6A6ZBL3"/>
<dbReference type="OrthoDB" id="539213at2759"/>
<keyword evidence="1" id="KW-0040">ANK repeat</keyword>
<feature type="non-terminal residue" evidence="2">
    <location>
        <position position="1"/>
    </location>
</feature>